<protein>
    <submittedName>
        <fullName evidence="4">SsDNA binding protein</fullName>
    </submittedName>
</protein>
<reference evidence="4 5" key="2">
    <citation type="journal article" date="2021" name="Curr. Genet.">
        <title>Genetic response to nitrogen starvation in the aggressive Eucalyptus foliar pathogen Teratosphaeria destructans.</title>
        <authorList>
            <person name="Havenga M."/>
            <person name="Wingfield B.D."/>
            <person name="Wingfield M.J."/>
            <person name="Dreyer L.L."/>
            <person name="Roets F."/>
            <person name="Aylward J."/>
        </authorList>
    </citation>
    <scope>NUCLEOTIDE SEQUENCE [LARGE SCALE GENOMIC DNA]</scope>
    <source>
        <strain evidence="4">CMW44962</strain>
    </source>
</reference>
<keyword evidence="1 2" id="KW-0238">DNA-binding</keyword>
<dbReference type="EMBL" id="RIBY02002212">
    <property type="protein sequence ID" value="KAH9822729.1"/>
    <property type="molecule type" value="Genomic_DNA"/>
</dbReference>
<keyword evidence="5" id="KW-1185">Reference proteome</keyword>
<accession>A0A9W7VZJ0</accession>
<dbReference type="AlphaFoldDB" id="A0A9W7VZJ0"/>
<feature type="region of interest" description="Disordered" evidence="3">
    <location>
        <begin position="213"/>
        <end position="245"/>
    </location>
</feature>
<gene>
    <name evidence="4" type="ORF">Tdes44962_MAKER04698</name>
</gene>
<dbReference type="OrthoDB" id="1078367at2759"/>
<dbReference type="InterPro" id="IPR000424">
    <property type="entry name" value="Primosome_PriB/ssb"/>
</dbReference>
<dbReference type="Gene3D" id="2.40.50.140">
    <property type="entry name" value="Nucleic acid-binding proteins"/>
    <property type="match status" value="1"/>
</dbReference>
<dbReference type="SUPFAM" id="SSF50249">
    <property type="entry name" value="Nucleic acid-binding proteins"/>
    <property type="match status" value="1"/>
</dbReference>
<comment type="caution">
    <text evidence="4">The sequence shown here is derived from an EMBL/GenBank/DDBJ whole genome shotgun (WGS) entry which is preliminary data.</text>
</comment>
<evidence type="ECO:0000256" key="2">
    <source>
        <dbReference type="PROSITE-ProRule" id="PRU00252"/>
    </source>
</evidence>
<reference evidence="4 5" key="1">
    <citation type="journal article" date="2018" name="IMA Fungus">
        <title>IMA Genome-F 10: Nine draft genome sequences of Claviceps purpurea s.lat., including C. arundinis, C. humidiphila, and C. cf. spartinae, pseudomolecules for the pitch canker pathogen Fusarium circinatum, draft genome of Davidsoniella eucalypti, Grosmannia galeiformis, Quambalaria eucalypti, and Teratosphaeria destructans.</title>
        <authorList>
            <person name="Wingfield B.D."/>
            <person name="Liu M."/>
            <person name="Nguyen H.D."/>
            <person name="Lane F.A."/>
            <person name="Morgan S.W."/>
            <person name="De Vos L."/>
            <person name="Wilken P.M."/>
            <person name="Duong T.A."/>
            <person name="Aylward J."/>
            <person name="Coetzee M.P."/>
            <person name="Dadej K."/>
            <person name="De Beer Z.W."/>
            <person name="Findlay W."/>
            <person name="Havenga M."/>
            <person name="Kolarik M."/>
            <person name="Menzies J.G."/>
            <person name="Naidoo K."/>
            <person name="Pochopski O."/>
            <person name="Shoukouhi P."/>
            <person name="Santana Q.C."/>
            <person name="Seifert K.A."/>
            <person name="Soal N."/>
            <person name="Steenkamp E.T."/>
            <person name="Tatham C.T."/>
            <person name="van der Nest M.A."/>
            <person name="Wingfield M.J."/>
        </authorList>
    </citation>
    <scope>NUCLEOTIDE SEQUENCE [LARGE SCALE GENOMIC DNA]</scope>
    <source>
        <strain evidence="4">CMW44962</strain>
    </source>
</reference>
<proteinExistence type="predicted"/>
<dbReference type="Pfam" id="PF00436">
    <property type="entry name" value="SSB"/>
    <property type="match status" value="1"/>
</dbReference>
<evidence type="ECO:0000313" key="4">
    <source>
        <dbReference type="EMBL" id="KAH9822729.1"/>
    </source>
</evidence>
<dbReference type="Proteomes" id="UP001138500">
    <property type="component" value="Unassembled WGS sequence"/>
</dbReference>
<evidence type="ECO:0000313" key="5">
    <source>
        <dbReference type="Proteomes" id="UP001138500"/>
    </source>
</evidence>
<dbReference type="GO" id="GO:0003697">
    <property type="term" value="F:single-stranded DNA binding"/>
    <property type="evidence" value="ECO:0007669"/>
    <property type="project" value="InterPro"/>
</dbReference>
<name>A0A9W7VZJ0_9PEZI</name>
<evidence type="ECO:0000256" key="1">
    <source>
        <dbReference type="ARBA" id="ARBA00023125"/>
    </source>
</evidence>
<organism evidence="4 5">
    <name type="scientific">Teratosphaeria destructans</name>
    <dbReference type="NCBI Taxonomy" id="418781"/>
    <lineage>
        <taxon>Eukaryota</taxon>
        <taxon>Fungi</taxon>
        <taxon>Dikarya</taxon>
        <taxon>Ascomycota</taxon>
        <taxon>Pezizomycotina</taxon>
        <taxon>Dothideomycetes</taxon>
        <taxon>Dothideomycetidae</taxon>
        <taxon>Mycosphaerellales</taxon>
        <taxon>Teratosphaeriaceae</taxon>
        <taxon>Teratosphaeria</taxon>
    </lineage>
</organism>
<evidence type="ECO:0000256" key="3">
    <source>
        <dbReference type="SAM" id="MobiDB-lite"/>
    </source>
</evidence>
<dbReference type="CDD" id="cd04496">
    <property type="entry name" value="SSB_OBF"/>
    <property type="match status" value="1"/>
</dbReference>
<dbReference type="InterPro" id="IPR012340">
    <property type="entry name" value="NA-bd_OB-fold"/>
</dbReference>
<sequence>MDFHDNLAMPPWMRLAYALQGRPSPMMYPRMGQFTEETTGMQLGHQSPSSLLMPSGCDEEMAEFERPNEIASVGLRRLQRAGVAGPMVQSLRQTLPRAASVRAFSTTVPRPLAKMQLIGRLADTPELTPTSTGRDLVRYALGVPAGPKGEDGNRAVSWFRVSSFAEGAQRDLLLSLPKGTQLYVEADAKMDTYQAADGSNRTALNLLQRNFEALSRPQTSREGSVSGAESDKSAAEEPLSGVGAS</sequence>
<dbReference type="PROSITE" id="PS50935">
    <property type="entry name" value="SSB"/>
    <property type="match status" value="1"/>
</dbReference>